<dbReference type="AlphaFoldDB" id="A0AAE8N0M4"/>
<dbReference type="Pfam" id="PF00248">
    <property type="entry name" value="Aldo_ket_red"/>
    <property type="match status" value="1"/>
</dbReference>
<comment type="caution">
    <text evidence="3">The sequence shown here is derived from an EMBL/GenBank/DDBJ whole genome shotgun (WGS) entry which is preliminary data.</text>
</comment>
<dbReference type="InterPro" id="IPR023210">
    <property type="entry name" value="NADP_OxRdtase_dom"/>
</dbReference>
<dbReference type="GO" id="GO:0016491">
    <property type="term" value="F:oxidoreductase activity"/>
    <property type="evidence" value="ECO:0007669"/>
    <property type="project" value="UniProtKB-KW"/>
</dbReference>
<dbReference type="PANTHER" id="PTHR43625">
    <property type="entry name" value="AFLATOXIN B1 ALDEHYDE REDUCTASE"/>
    <property type="match status" value="1"/>
</dbReference>
<dbReference type="PANTHER" id="PTHR43625:SF78">
    <property type="entry name" value="PYRIDOXAL REDUCTASE-RELATED"/>
    <property type="match status" value="1"/>
</dbReference>
<dbReference type="CDD" id="cd19077">
    <property type="entry name" value="AKR_AKR8A1-2"/>
    <property type="match status" value="1"/>
</dbReference>
<evidence type="ECO:0000313" key="3">
    <source>
        <dbReference type="EMBL" id="SPO04145.1"/>
    </source>
</evidence>
<dbReference type="SUPFAM" id="SSF51430">
    <property type="entry name" value="NAD(P)-linked oxidoreductase"/>
    <property type="match status" value="1"/>
</dbReference>
<dbReference type="Gene3D" id="3.20.20.100">
    <property type="entry name" value="NADP-dependent oxidoreductase domain"/>
    <property type="match status" value="1"/>
</dbReference>
<evidence type="ECO:0000259" key="2">
    <source>
        <dbReference type="Pfam" id="PF00248"/>
    </source>
</evidence>
<reference evidence="3" key="1">
    <citation type="submission" date="2018-03" db="EMBL/GenBank/DDBJ databases">
        <authorList>
            <person name="Guldener U."/>
        </authorList>
    </citation>
    <scope>NUCLEOTIDE SEQUENCE</scope>
</reference>
<proteinExistence type="predicted"/>
<evidence type="ECO:0000313" key="4">
    <source>
        <dbReference type="Proteomes" id="UP001187682"/>
    </source>
</evidence>
<dbReference type="InterPro" id="IPR036812">
    <property type="entry name" value="NAD(P)_OxRdtase_dom_sf"/>
</dbReference>
<dbReference type="InterPro" id="IPR050791">
    <property type="entry name" value="Aldo-Keto_reductase"/>
</dbReference>
<gene>
    <name evidence="3" type="ORF">DNG_06828</name>
</gene>
<sequence length="331" mass="35649">MPQVAGKEVGPIGFGLMGLTARPGVSYPEARSLAALRSAVSTGCTLWNGGEFYGTPTYNSMTLLRRYFIEYPEDADKVVICIKGGVDLSAGHPRPDGSAAQMSKSMKNILAQLGGTKKVDMFECARRDPNVPLQETFGALKEFIDAGKLGGISLSEVSAATIHEAAAITKVLAVEIELSLWSTDALRNGIVEACAKHDIPLMAYCPLGMGMLTGQIKSPSDIPPNDFRHRFPRFQPENFDINIELVRQVEALAAKKGCTPAQFALGWLVALSRRPDMPTIIPIPGSTTSERVEENAKAAELSDEEMAEIDATLAKFEVLGGRWPEGLPVNT</sequence>
<feature type="domain" description="NADP-dependent oxidoreductase" evidence="2">
    <location>
        <begin position="11"/>
        <end position="312"/>
    </location>
</feature>
<name>A0AAE8N0M4_9PEZI</name>
<organism evidence="3 4">
    <name type="scientific">Cephalotrichum gorgonifer</name>
    <dbReference type="NCBI Taxonomy" id="2041049"/>
    <lineage>
        <taxon>Eukaryota</taxon>
        <taxon>Fungi</taxon>
        <taxon>Dikarya</taxon>
        <taxon>Ascomycota</taxon>
        <taxon>Pezizomycotina</taxon>
        <taxon>Sordariomycetes</taxon>
        <taxon>Hypocreomycetidae</taxon>
        <taxon>Microascales</taxon>
        <taxon>Microascaceae</taxon>
        <taxon>Cephalotrichum</taxon>
    </lineage>
</organism>
<dbReference type="GO" id="GO:0005737">
    <property type="term" value="C:cytoplasm"/>
    <property type="evidence" value="ECO:0007669"/>
    <property type="project" value="TreeGrafter"/>
</dbReference>
<evidence type="ECO:0000256" key="1">
    <source>
        <dbReference type="ARBA" id="ARBA00023002"/>
    </source>
</evidence>
<accession>A0AAE8N0M4</accession>
<dbReference type="Proteomes" id="UP001187682">
    <property type="component" value="Unassembled WGS sequence"/>
</dbReference>
<protein>
    <submittedName>
        <fullName evidence="3">Probable pyridoxine 4-dehydrogenase</fullName>
    </submittedName>
</protein>
<dbReference type="EMBL" id="ONZQ02000009">
    <property type="protein sequence ID" value="SPO04145.1"/>
    <property type="molecule type" value="Genomic_DNA"/>
</dbReference>
<keyword evidence="1" id="KW-0560">Oxidoreductase</keyword>
<keyword evidence="4" id="KW-1185">Reference proteome</keyword>